<name>A0ACB6QET2_9PLEO</name>
<gene>
    <name evidence="1" type="ORF">BDR25DRAFT_360425</name>
</gene>
<organism evidence="1 2">
    <name type="scientific">Lindgomyces ingoldianus</name>
    <dbReference type="NCBI Taxonomy" id="673940"/>
    <lineage>
        <taxon>Eukaryota</taxon>
        <taxon>Fungi</taxon>
        <taxon>Dikarya</taxon>
        <taxon>Ascomycota</taxon>
        <taxon>Pezizomycotina</taxon>
        <taxon>Dothideomycetes</taxon>
        <taxon>Pleosporomycetidae</taxon>
        <taxon>Pleosporales</taxon>
        <taxon>Lindgomycetaceae</taxon>
        <taxon>Lindgomyces</taxon>
    </lineage>
</organism>
<sequence>MGITFTPVESLSLGKLIECFENLGINGIAFRQSLRRLGAIESKTDLVELPVTTSQVVPKTVACRREAYEIESLEEISAEVVPGSRDRHANLEHTSSSVKFPFAAAASPPTERSRDKFLEPEKVGLNYPPRLRYAELGAYSQAIRSRDMSMRILGQSVIPAAQARLETRRGIVVKIWLIGLSDLTSAFKFCFRSAMGMLANTSINKRSIVCSAGMNNTTMGSHINAARSKRNACGVAAGYLRCESENVLDGDRSYHCSLEGLDKLVEKSGRSQIARSPRELQSLMYHTASEGTCLLHESGHLYLPSTYQEPRCLLIPPPDYYNLLIMSTMRGVGRCDIHRSKRELGAYFIPKFHSSRPQHFPKHFRQMTSANSLRPTELQDIRKAMKEDEQQSVVRQYLQNMRLTDYLLDRLENYAKAAEFLCNGTLYSHVTKVYPFPSDRYTPLAINSFIIGIEDPITKC</sequence>
<proteinExistence type="predicted"/>
<protein>
    <submittedName>
        <fullName evidence="1">Uncharacterized protein</fullName>
    </submittedName>
</protein>
<evidence type="ECO:0000313" key="1">
    <source>
        <dbReference type="EMBL" id="KAF2465468.1"/>
    </source>
</evidence>
<accession>A0ACB6QET2</accession>
<reference evidence="1" key="1">
    <citation type="journal article" date="2020" name="Stud. Mycol.">
        <title>101 Dothideomycetes genomes: a test case for predicting lifestyles and emergence of pathogens.</title>
        <authorList>
            <person name="Haridas S."/>
            <person name="Albert R."/>
            <person name="Binder M."/>
            <person name="Bloem J."/>
            <person name="Labutti K."/>
            <person name="Salamov A."/>
            <person name="Andreopoulos B."/>
            <person name="Baker S."/>
            <person name="Barry K."/>
            <person name="Bills G."/>
            <person name="Bluhm B."/>
            <person name="Cannon C."/>
            <person name="Castanera R."/>
            <person name="Culley D."/>
            <person name="Daum C."/>
            <person name="Ezra D."/>
            <person name="Gonzalez J."/>
            <person name="Henrissat B."/>
            <person name="Kuo A."/>
            <person name="Liang C."/>
            <person name="Lipzen A."/>
            <person name="Lutzoni F."/>
            <person name="Magnuson J."/>
            <person name="Mondo S."/>
            <person name="Nolan M."/>
            <person name="Ohm R."/>
            <person name="Pangilinan J."/>
            <person name="Park H.-J."/>
            <person name="Ramirez L."/>
            <person name="Alfaro M."/>
            <person name="Sun H."/>
            <person name="Tritt A."/>
            <person name="Yoshinaga Y."/>
            <person name="Zwiers L.-H."/>
            <person name="Turgeon B."/>
            <person name="Goodwin S."/>
            <person name="Spatafora J."/>
            <person name="Crous P."/>
            <person name="Grigoriev I."/>
        </authorList>
    </citation>
    <scope>NUCLEOTIDE SEQUENCE</scope>
    <source>
        <strain evidence="1">ATCC 200398</strain>
    </source>
</reference>
<comment type="caution">
    <text evidence="1">The sequence shown here is derived from an EMBL/GenBank/DDBJ whole genome shotgun (WGS) entry which is preliminary data.</text>
</comment>
<evidence type="ECO:0000313" key="2">
    <source>
        <dbReference type="Proteomes" id="UP000799755"/>
    </source>
</evidence>
<keyword evidence="2" id="KW-1185">Reference proteome</keyword>
<dbReference type="EMBL" id="MU003529">
    <property type="protein sequence ID" value="KAF2465468.1"/>
    <property type="molecule type" value="Genomic_DNA"/>
</dbReference>
<dbReference type="Proteomes" id="UP000799755">
    <property type="component" value="Unassembled WGS sequence"/>
</dbReference>